<sequence length="362" mass="39725">MSFQDLHPSSHGEAMKEDGADDRRRVSERSLQNAPTINSYRRQDTNVGSSLDIGHIGLSFDSDPEGSPPATQSRPPRRNSDKQDGARSEYVDPSSRMWTLYLAESRKQDEILVKKMTADTNGVFTDNGTVAIALLAQISEQLAAASNGTQLPARPLPISSSFCPTSSALRQWARRYISHAQSDHKAVAPWRQGLIHAYLFEGLQTFQMKSAVEAPPVLPHASVVLFFIGLVEFLFAITTAITSAVLAYAAIGATAYIGLTIRPSKFSNSPYATPFSTLKSVFLVLRPAESVITALSHALDPPLEGPVPPPSCVSELPFDGSTDATPSRLRSFYWKMKHRTSHAAFWHQCYRDWLCSVCLTQG</sequence>
<dbReference type="EMBL" id="MU277234">
    <property type="protein sequence ID" value="KAI0058527.1"/>
    <property type="molecule type" value="Genomic_DNA"/>
</dbReference>
<reference evidence="1" key="2">
    <citation type="journal article" date="2022" name="New Phytol.">
        <title>Evolutionary transition to the ectomycorrhizal habit in the genomes of a hyperdiverse lineage of mushroom-forming fungi.</title>
        <authorList>
            <person name="Looney B."/>
            <person name="Miyauchi S."/>
            <person name="Morin E."/>
            <person name="Drula E."/>
            <person name="Courty P.E."/>
            <person name="Kohler A."/>
            <person name="Kuo A."/>
            <person name="LaButti K."/>
            <person name="Pangilinan J."/>
            <person name="Lipzen A."/>
            <person name="Riley R."/>
            <person name="Andreopoulos W."/>
            <person name="He G."/>
            <person name="Johnson J."/>
            <person name="Nolan M."/>
            <person name="Tritt A."/>
            <person name="Barry K.W."/>
            <person name="Grigoriev I.V."/>
            <person name="Nagy L.G."/>
            <person name="Hibbett D."/>
            <person name="Henrissat B."/>
            <person name="Matheny P.B."/>
            <person name="Labbe J."/>
            <person name="Martin F.M."/>
        </authorList>
    </citation>
    <scope>NUCLEOTIDE SEQUENCE</scope>
    <source>
        <strain evidence="1">HHB10654</strain>
    </source>
</reference>
<reference evidence="1" key="1">
    <citation type="submission" date="2021-03" db="EMBL/GenBank/DDBJ databases">
        <authorList>
            <consortium name="DOE Joint Genome Institute"/>
            <person name="Ahrendt S."/>
            <person name="Looney B.P."/>
            <person name="Miyauchi S."/>
            <person name="Morin E."/>
            <person name="Drula E."/>
            <person name="Courty P.E."/>
            <person name="Chicoki N."/>
            <person name="Fauchery L."/>
            <person name="Kohler A."/>
            <person name="Kuo A."/>
            <person name="Labutti K."/>
            <person name="Pangilinan J."/>
            <person name="Lipzen A."/>
            <person name="Riley R."/>
            <person name="Andreopoulos W."/>
            <person name="He G."/>
            <person name="Johnson J."/>
            <person name="Barry K.W."/>
            <person name="Grigoriev I.V."/>
            <person name="Nagy L."/>
            <person name="Hibbett D."/>
            <person name="Henrissat B."/>
            <person name="Matheny P.B."/>
            <person name="Labbe J."/>
            <person name="Martin F."/>
        </authorList>
    </citation>
    <scope>NUCLEOTIDE SEQUENCE</scope>
    <source>
        <strain evidence="1">HHB10654</strain>
    </source>
</reference>
<evidence type="ECO:0000313" key="1">
    <source>
        <dbReference type="EMBL" id="KAI0058527.1"/>
    </source>
</evidence>
<comment type="caution">
    <text evidence="1">The sequence shown here is derived from an EMBL/GenBank/DDBJ whole genome shotgun (WGS) entry which is preliminary data.</text>
</comment>
<protein>
    <submittedName>
        <fullName evidence="1">Uncharacterized protein</fullName>
    </submittedName>
</protein>
<proteinExistence type="predicted"/>
<organism evidence="1 2">
    <name type="scientific">Artomyces pyxidatus</name>
    <dbReference type="NCBI Taxonomy" id="48021"/>
    <lineage>
        <taxon>Eukaryota</taxon>
        <taxon>Fungi</taxon>
        <taxon>Dikarya</taxon>
        <taxon>Basidiomycota</taxon>
        <taxon>Agaricomycotina</taxon>
        <taxon>Agaricomycetes</taxon>
        <taxon>Russulales</taxon>
        <taxon>Auriscalpiaceae</taxon>
        <taxon>Artomyces</taxon>
    </lineage>
</organism>
<gene>
    <name evidence="1" type="ORF">BV25DRAFT_1919226</name>
</gene>
<accession>A0ACB8SQQ4</accession>
<keyword evidence="2" id="KW-1185">Reference proteome</keyword>
<dbReference type="Proteomes" id="UP000814140">
    <property type="component" value="Unassembled WGS sequence"/>
</dbReference>
<name>A0ACB8SQQ4_9AGAM</name>
<evidence type="ECO:0000313" key="2">
    <source>
        <dbReference type="Proteomes" id="UP000814140"/>
    </source>
</evidence>